<evidence type="ECO:0000256" key="1">
    <source>
        <dbReference type="SAM" id="MobiDB-lite"/>
    </source>
</evidence>
<feature type="region of interest" description="Disordered" evidence="1">
    <location>
        <begin position="1"/>
        <end position="43"/>
    </location>
</feature>
<evidence type="ECO:0000313" key="3">
    <source>
        <dbReference type="Proteomes" id="UP000288086"/>
    </source>
</evidence>
<name>A0A444J4I0_9BACT</name>
<dbReference type="AlphaFoldDB" id="A0A444J4I0"/>
<keyword evidence="3" id="KW-1185">Reference proteome</keyword>
<dbReference type="Proteomes" id="UP000288086">
    <property type="component" value="Unassembled WGS sequence"/>
</dbReference>
<accession>A0A444J4I0</accession>
<gene>
    <name evidence="2" type="ORF">VT98_11913</name>
</gene>
<protein>
    <submittedName>
        <fullName evidence="2">Uncharacterized protein</fullName>
    </submittedName>
</protein>
<dbReference type="EMBL" id="MTKP01000191">
    <property type="protein sequence ID" value="RWX47920.1"/>
    <property type="molecule type" value="Genomic_DNA"/>
</dbReference>
<comment type="caution">
    <text evidence="2">The sequence shown here is derived from an EMBL/GenBank/DDBJ whole genome shotgun (WGS) entry which is preliminary data.</text>
</comment>
<feature type="compositionally biased region" description="Basic and acidic residues" evidence="1">
    <location>
        <begin position="1"/>
        <end position="28"/>
    </location>
</feature>
<proteinExistence type="predicted"/>
<sequence length="43" mass="4981">MDKSDGKRAVDVTEAPGRERINLPDAGKKDKRNLSRWMLRLKK</sequence>
<evidence type="ECO:0000313" key="2">
    <source>
        <dbReference type="EMBL" id="RWX47920.1"/>
    </source>
</evidence>
<organism evidence="2 3">
    <name type="scientific">Candidatus Electrothrix communis</name>
    <dbReference type="NCBI Taxonomy" id="1859133"/>
    <lineage>
        <taxon>Bacteria</taxon>
        <taxon>Pseudomonadati</taxon>
        <taxon>Thermodesulfobacteriota</taxon>
        <taxon>Desulfobulbia</taxon>
        <taxon>Desulfobulbales</taxon>
        <taxon>Desulfobulbaceae</taxon>
        <taxon>Candidatus Electrothrix</taxon>
    </lineage>
</organism>
<reference evidence="2 3" key="1">
    <citation type="submission" date="2017-01" db="EMBL/GenBank/DDBJ databases">
        <title>The cable genome- insights into the physiology and evolution of filamentous bacteria capable of sulfide oxidation via long distance electron transfer.</title>
        <authorList>
            <person name="Schreiber L."/>
            <person name="Bjerg J.T."/>
            <person name="Boggild A."/>
            <person name="Van De Vossenberg J."/>
            <person name="Meysman F."/>
            <person name="Nielsen L.P."/>
            <person name="Schramm A."/>
            <person name="Kjeldsen K.U."/>
        </authorList>
    </citation>
    <scope>NUCLEOTIDE SEQUENCE [LARGE SCALE GENOMIC DNA]</scope>
    <source>
        <strain evidence="2">A1</strain>
    </source>
</reference>